<dbReference type="PANTHER" id="PTHR45902:SF1">
    <property type="entry name" value="LATROPHILIN RECEPTOR-LIKE PROTEIN A"/>
    <property type="match status" value="1"/>
</dbReference>
<reference evidence="7" key="1">
    <citation type="submission" date="2019-08" db="EMBL/GenBank/DDBJ databases">
        <title>The improved chromosome-level genome for the pearl oyster Pinctada fucata martensii using PacBio sequencing and Hi-C.</title>
        <authorList>
            <person name="Zheng Z."/>
        </authorList>
    </citation>
    <scope>NUCLEOTIDE SEQUENCE</scope>
    <source>
        <strain evidence="7">ZZ-2019</strain>
        <tissue evidence="7">Adductor muscle</tissue>
    </source>
</reference>
<dbReference type="AlphaFoldDB" id="A0AA88XYK5"/>
<comment type="caution">
    <text evidence="7">The sequence shown here is derived from an EMBL/GenBank/DDBJ whole genome shotgun (WGS) entry which is preliminary data.</text>
</comment>
<protein>
    <recommendedName>
        <fullName evidence="6">G-protein coupled receptors family 2 profile 2 domain-containing protein</fullName>
    </recommendedName>
</protein>
<evidence type="ECO:0000259" key="6">
    <source>
        <dbReference type="PROSITE" id="PS50261"/>
    </source>
</evidence>
<dbReference type="GO" id="GO:0004930">
    <property type="term" value="F:G protein-coupled receptor activity"/>
    <property type="evidence" value="ECO:0007669"/>
    <property type="project" value="InterPro"/>
</dbReference>
<dbReference type="PRINTS" id="PR02001">
    <property type="entry name" value="GCR1CAMPR"/>
</dbReference>
<keyword evidence="8" id="KW-1185">Reference proteome</keyword>
<dbReference type="PANTHER" id="PTHR45902">
    <property type="entry name" value="LATROPHILIN RECEPTOR-LIKE PROTEIN A"/>
    <property type="match status" value="1"/>
</dbReference>
<feature type="transmembrane region" description="Helical" evidence="5">
    <location>
        <begin position="552"/>
        <end position="575"/>
    </location>
</feature>
<organism evidence="7 8">
    <name type="scientific">Pinctada imbricata</name>
    <name type="common">Atlantic pearl-oyster</name>
    <name type="synonym">Pinctada martensii</name>
    <dbReference type="NCBI Taxonomy" id="66713"/>
    <lineage>
        <taxon>Eukaryota</taxon>
        <taxon>Metazoa</taxon>
        <taxon>Spiralia</taxon>
        <taxon>Lophotrochozoa</taxon>
        <taxon>Mollusca</taxon>
        <taxon>Bivalvia</taxon>
        <taxon>Autobranchia</taxon>
        <taxon>Pteriomorphia</taxon>
        <taxon>Pterioida</taxon>
        <taxon>Pterioidea</taxon>
        <taxon>Pteriidae</taxon>
        <taxon>Pinctada</taxon>
    </lineage>
</organism>
<dbReference type="PROSITE" id="PS50261">
    <property type="entry name" value="G_PROTEIN_RECEP_F2_4"/>
    <property type="match status" value="1"/>
</dbReference>
<dbReference type="Proteomes" id="UP001186944">
    <property type="component" value="Unassembled WGS sequence"/>
</dbReference>
<dbReference type="InterPro" id="IPR053231">
    <property type="entry name" value="GPCR_LN-TM7"/>
</dbReference>
<name>A0AA88XYK5_PINIB</name>
<sequence>MPNNSDVISTETALTSENNATLKYILQQDLLYCPKYGVCSYSRPSNLVLRSCCESCSCQPSCHYLDNCCPDILKVTLNQHSNRSGEAYEKMRCIHPQLMEYLSSDVDYINQFLMISRCDDTTYTDTVLKCERQDWDPTDLTMDILLPVTIGGDAFKNKYCAMCNNANLTEAIIWRAEVRCPTSKSITGNSASNLIQNLLTRRTCNLIFAPRTQSAQCNIGLVRKCNVTGKWMQYDAFVERACLSYTHVYRGVYRNIFCFMCNGEDGLYMQCSGVDIKGKESILLGSFNALIEYNPMTSQEQDDAIVDTRCPSNEIYDDNQKSCLKLHCTDPLAVSGMECKSVYEPKLYIFDMYFLIQSDPESESNFHSYIGDNLEILFEVFDNIINETDQAKLCERELLEENNRFQKRSKWLVHLDLRGFYSHEFVESLLALDGKEHPIANFSMTIHFEMNESNIVWYRHRHLTRYNSNFCVFLPSVKLSRHLICPFVVVPRNDTFVRIDGTLCYTQYPSKCFGKFSFDCDKNSCKICADQLSSSSTAPSRNIQKENDFETLLSFSCSLISMLSLLVTIATFSLFSSLRSPPGLNTMALSISLLISHGLYSFGMFQTHIEALCIGLGILTHFSWLNSFTWMNVCSFHMYRVFGLIRFGISSKQRTFLKYVAYSILVPAFIITSHTLLSFYTSNTLGYGGHMCYISEFQMVLYFFAVPLGVGLSVNIILFLIVVVKTSRLPDLSKDMNIQRNTLIIYFKLTSLTGMTWLFGFLYQHTNVKELSYVHTVLNGIQGLYILIAFSFNARVRRLYKMSFISKRTSSKSRLKAEEATYAVEK</sequence>
<accession>A0AA88XYK5</accession>
<evidence type="ECO:0000256" key="5">
    <source>
        <dbReference type="SAM" id="Phobius"/>
    </source>
</evidence>
<feature type="transmembrane region" description="Helical" evidence="5">
    <location>
        <begin position="745"/>
        <end position="765"/>
    </location>
</feature>
<feature type="transmembrane region" description="Helical" evidence="5">
    <location>
        <begin position="700"/>
        <end position="724"/>
    </location>
</feature>
<dbReference type="InterPro" id="IPR017981">
    <property type="entry name" value="GPCR_2-like_7TM"/>
</dbReference>
<dbReference type="Pfam" id="PF00002">
    <property type="entry name" value="7tm_2"/>
    <property type="match status" value="1"/>
</dbReference>
<feature type="transmembrane region" description="Helical" evidence="5">
    <location>
        <begin position="771"/>
        <end position="792"/>
    </location>
</feature>
<feature type="domain" description="G-protein coupled receptors family 2 profile 2" evidence="6">
    <location>
        <begin position="550"/>
        <end position="794"/>
    </location>
</feature>
<dbReference type="GO" id="GO:0016020">
    <property type="term" value="C:membrane"/>
    <property type="evidence" value="ECO:0007669"/>
    <property type="project" value="UniProtKB-SubCell"/>
</dbReference>
<evidence type="ECO:0000256" key="2">
    <source>
        <dbReference type="ARBA" id="ARBA00022692"/>
    </source>
</evidence>
<evidence type="ECO:0000256" key="1">
    <source>
        <dbReference type="ARBA" id="ARBA00004141"/>
    </source>
</evidence>
<dbReference type="GO" id="GO:0007166">
    <property type="term" value="P:cell surface receptor signaling pathway"/>
    <property type="evidence" value="ECO:0007669"/>
    <property type="project" value="InterPro"/>
</dbReference>
<feature type="transmembrane region" description="Helical" evidence="5">
    <location>
        <begin position="659"/>
        <end position="680"/>
    </location>
</feature>
<evidence type="ECO:0000313" key="7">
    <source>
        <dbReference type="EMBL" id="KAK3090471.1"/>
    </source>
</evidence>
<evidence type="ECO:0000256" key="4">
    <source>
        <dbReference type="ARBA" id="ARBA00023136"/>
    </source>
</evidence>
<evidence type="ECO:0000256" key="3">
    <source>
        <dbReference type="ARBA" id="ARBA00022989"/>
    </source>
</evidence>
<evidence type="ECO:0000313" key="8">
    <source>
        <dbReference type="Proteomes" id="UP001186944"/>
    </source>
</evidence>
<keyword evidence="4 5" id="KW-0472">Membrane</keyword>
<dbReference type="EMBL" id="VSWD01000010">
    <property type="protein sequence ID" value="KAK3090471.1"/>
    <property type="molecule type" value="Genomic_DNA"/>
</dbReference>
<dbReference type="InterPro" id="IPR000832">
    <property type="entry name" value="GPCR_2_secretin-like"/>
</dbReference>
<dbReference type="CDD" id="cd15039">
    <property type="entry name" value="7tmB3_Methuselah-like"/>
    <property type="match status" value="1"/>
</dbReference>
<dbReference type="InterPro" id="IPR022343">
    <property type="entry name" value="GCR1-cAMP_receptor"/>
</dbReference>
<keyword evidence="3 5" id="KW-1133">Transmembrane helix</keyword>
<proteinExistence type="predicted"/>
<comment type="subcellular location">
    <subcellularLocation>
        <location evidence="1">Membrane</location>
        <topology evidence="1">Multi-pass membrane protein</topology>
    </subcellularLocation>
</comment>
<keyword evidence="2 5" id="KW-0812">Transmembrane</keyword>
<dbReference type="Gene3D" id="1.20.1070.10">
    <property type="entry name" value="Rhodopsin 7-helix transmembrane proteins"/>
    <property type="match status" value="1"/>
</dbReference>
<feature type="transmembrane region" description="Helical" evidence="5">
    <location>
        <begin position="587"/>
        <end position="609"/>
    </location>
</feature>
<gene>
    <name evidence="7" type="ORF">FSP39_012131</name>
</gene>